<organism evidence="1 2">
    <name type="scientific">Bosea vaviloviae</name>
    <dbReference type="NCBI Taxonomy" id="1526658"/>
    <lineage>
        <taxon>Bacteria</taxon>
        <taxon>Pseudomonadati</taxon>
        <taxon>Pseudomonadota</taxon>
        <taxon>Alphaproteobacteria</taxon>
        <taxon>Hyphomicrobiales</taxon>
        <taxon>Boseaceae</taxon>
        <taxon>Bosea</taxon>
    </lineage>
</organism>
<gene>
    <name evidence="1" type="ORF">BHK69_05385</name>
</gene>
<proteinExistence type="predicted"/>
<keyword evidence="2" id="KW-1185">Reference proteome</keyword>
<sequence length="159" mass="18240">MMKKFDYRFDAGPLGSADELAGEWDEGNCRRAVQLYLFSMRGEFLEPDRVLCPEIFNQTGIFVIDVDQQFDFERLNNGDVIFAERLKDGRGVEINCGRATFSSSDDYVISLHTALYTGHKSREIWHATAIEGSSCYWNTQRFLEFYRPVAAKRLLSALS</sequence>
<dbReference type="AlphaFoldDB" id="A0A1D7TY02"/>
<dbReference type="KEGG" id="bvv:BHK69_05385"/>
<dbReference type="EMBL" id="CP017147">
    <property type="protein sequence ID" value="AOO79987.1"/>
    <property type="molecule type" value="Genomic_DNA"/>
</dbReference>
<name>A0A1D7TY02_9HYPH</name>
<protein>
    <submittedName>
        <fullName evidence="1">Uncharacterized protein</fullName>
    </submittedName>
</protein>
<accession>A0A1D7TY02</accession>
<evidence type="ECO:0000313" key="2">
    <source>
        <dbReference type="Proteomes" id="UP000094969"/>
    </source>
</evidence>
<dbReference type="Proteomes" id="UP000094969">
    <property type="component" value="Chromosome"/>
</dbReference>
<evidence type="ECO:0000313" key="1">
    <source>
        <dbReference type="EMBL" id="AOO79987.1"/>
    </source>
</evidence>
<reference evidence="1 2" key="1">
    <citation type="journal article" date="2015" name="Antonie Van Leeuwenhoek">
        <title>Bosea vaviloviae sp. nov., a new species of slow-growing rhizobia isolated from nodules of the relict species Vavilovia formosa (Stev.) Fed.</title>
        <authorList>
            <person name="Safronova V.I."/>
            <person name="Kuznetsova I.G."/>
            <person name="Sazanova A.L."/>
            <person name="Kimeklis A.K."/>
            <person name="Belimov A.A."/>
            <person name="Andronov E.E."/>
            <person name="Pinaev A.G."/>
            <person name="Chizhevskaya E.P."/>
            <person name="Pukhaev A.R."/>
            <person name="Popov K.P."/>
            <person name="Willems A."/>
            <person name="Tikhonovich I.A."/>
        </authorList>
    </citation>
    <scope>NUCLEOTIDE SEQUENCE [LARGE SCALE GENOMIC DNA]</scope>
    <source>
        <strain evidence="1 2">Vaf18</strain>
    </source>
</reference>